<keyword evidence="3" id="KW-1185">Reference proteome</keyword>
<reference evidence="2 3" key="1">
    <citation type="submission" date="2016-03" db="EMBL/GenBank/DDBJ databases">
        <title>Draft Genome Sequence of the Strain BR 10245 (Bradyrhizobium sp.) isolated from nodules of Centrolobium paraense.</title>
        <authorList>
            <person name="Simoes-Araujo J.L.Sr."/>
            <person name="Barauna A.C."/>
            <person name="Silva K."/>
            <person name="Zilli J.E."/>
        </authorList>
    </citation>
    <scope>NUCLEOTIDE SEQUENCE [LARGE SCALE GENOMIC DNA]</scope>
    <source>
        <strain evidence="2 3">BR 10245</strain>
    </source>
</reference>
<feature type="transmembrane region" description="Helical" evidence="1">
    <location>
        <begin position="72"/>
        <end position="91"/>
    </location>
</feature>
<sequence>MTENSVRASRDWLGSTRANLLAWWLPQAGIIAGLFVPTGVRTTIWIISLTWMGMACILNAQRCGRTHCRYTGPYYLALILPVLVLGTVGASTGLAEWIALGVLIVVGGRLLWWATERAWGTFQ</sequence>
<dbReference type="AlphaFoldDB" id="A0A176Z7K7"/>
<evidence type="ECO:0000256" key="1">
    <source>
        <dbReference type="SAM" id="Phobius"/>
    </source>
</evidence>
<dbReference type="EMBL" id="LUUB01000018">
    <property type="protein sequence ID" value="OAF16114.1"/>
    <property type="molecule type" value="Genomic_DNA"/>
</dbReference>
<dbReference type="Proteomes" id="UP000076959">
    <property type="component" value="Unassembled WGS sequence"/>
</dbReference>
<name>A0A176Z7K7_9BRAD</name>
<dbReference type="STRING" id="1505087.AYJ54_39010"/>
<dbReference type="RefSeq" id="WP_063696316.1">
    <property type="nucleotide sequence ID" value="NZ_LUUB01000018.1"/>
</dbReference>
<keyword evidence="1" id="KW-0472">Membrane</keyword>
<organism evidence="2 3">
    <name type="scientific">Bradyrhizobium centrolobii</name>
    <dbReference type="NCBI Taxonomy" id="1505087"/>
    <lineage>
        <taxon>Bacteria</taxon>
        <taxon>Pseudomonadati</taxon>
        <taxon>Pseudomonadota</taxon>
        <taxon>Alphaproteobacteria</taxon>
        <taxon>Hyphomicrobiales</taxon>
        <taxon>Nitrobacteraceae</taxon>
        <taxon>Bradyrhizobium</taxon>
    </lineage>
</organism>
<feature type="transmembrane region" description="Helical" evidence="1">
    <location>
        <begin position="42"/>
        <end position="60"/>
    </location>
</feature>
<evidence type="ECO:0000313" key="2">
    <source>
        <dbReference type="EMBL" id="OAF16114.1"/>
    </source>
</evidence>
<dbReference type="OrthoDB" id="8239048at2"/>
<accession>A0A176Z7K7</accession>
<keyword evidence="1" id="KW-0812">Transmembrane</keyword>
<comment type="caution">
    <text evidence="2">The sequence shown here is derived from an EMBL/GenBank/DDBJ whole genome shotgun (WGS) entry which is preliminary data.</text>
</comment>
<feature type="transmembrane region" description="Helical" evidence="1">
    <location>
        <begin position="20"/>
        <end position="36"/>
    </location>
</feature>
<feature type="transmembrane region" description="Helical" evidence="1">
    <location>
        <begin position="97"/>
        <end position="115"/>
    </location>
</feature>
<proteinExistence type="predicted"/>
<evidence type="ECO:0000313" key="3">
    <source>
        <dbReference type="Proteomes" id="UP000076959"/>
    </source>
</evidence>
<keyword evidence="1" id="KW-1133">Transmembrane helix</keyword>
<protein>
    <submittedName>
        <fullName evidence="2">Uncharacterized protein</fullName>
    </submittedName>
</protein>
<gene>
    <name evidence="2" type="ORF">AYJ54_39010</name>
</gene>